<feature type="domain" description="LIM zinc-binding" evidence="24">
    <location>
        <begin position="258"/>
        <end position="317"/>
    </location>
</feature>
<dbReference type="GO" id="GO:0005912">
    <property type="term" value="C:adherens junction"/>
    <property type="evidence" value="ECO:0007669"/>
    <property type="project" value="TreeGrafter"/>
</dbReference>
<keyword evidence="13" id="KW-0770">Synapse</keyword>
<dbReference type="Pfam" id="PF00595">
    <property type="entry name" value="PDZ"/>
    <property type="match status" value="1"/>
</dbReference>
<evidence type="ECO:0000256" key="16">
    <source>
        <dbReference type="ARBA" id="ARBA00023212"/>
    </source>
</evidence>
<dbReference type="GO" id="GO:0031901">
    <property type="term" value="C:early endosome membrane"/>
    <property type="evidence" value="ECO:0007669"/>
    <property type="project" value="UniProtKB-SubCell"/>
</dbReference>
<keyword evidence="27" id="KW-1185">Reference proteome</keyword>
<dbReference type="AlphaFoldDB" id="A0A8C9UWJ0"/>
<evidence type="ECO:0000259" key="24">
    <source>
        <dbReference type="PROSITE" id="PS50023"/>
    </source>
</evidence>
<organism evidence="26 27">
    <name type="scientific">Scleropages formosus</name>
    <name type="common">Asian bonytongue</name>
    <name type="synonym">Osteoglossum formosum</name>
    <dbReference type="NCBI Taxonomy" id="113540"/>
    <lineage>
        <taxon>Eukaryota</taxon>
        <taxon>Metazoa</taxon>
        <taxon>Chordata</taxon>
        <taxon>Craniata</taxon>
        <taxon>Vertebrata</taxon>
        <taxon>Euteleostomi</taxon>
        <taxon>Actinopterygii</taxon>
        <taxon>Neopterygii</taxon>
        <taxon>Teleostei</taxon>
        <taxon>Osteoglossocephala</taxon>
        <taxon>Osteoglossomorpha</taxon>
        <taxon>Osteoglossiformes</taxon>
        <taxon>Osteoglossidae</taxon>
        <taxon>Scleropages</taxon>
    </lineage>
</organism>
<dbReference type="GO" id="GO:0030027">
    <property type="term" value="C:lamellipodium"/>
    <property type="evidence" value="ECO:0007669"/>
    <property type="project" value="UniProtKB-SubCell"/>
</dbReference>
<dbReference type="GO" id="GO:0055038">
    <property type="term" value="C:recycling endosome membrane"/>
    <property type="evidence" value="ECO:0007669"/>
    <property type="project" value="UniProtKB-SubCell"/>
</dbReference>
<evidence type="ECO:0000256" key="1">
    <source>
        <dbReference type="ARBA" id="ARBA00004123"/>
    </source>
</evidence>
<dbReference type="PROSITE" id="PS00478">
    <property type="entry name" value="LIM_DOMAIN_1"/>
    <property type="match status" value="1"/>
</dbReference>
<dbReference type="SMART" id="SM00132">
    <property type="entry name" value="LIM"/>
    <property type="match status" value="1"/>
</dbReference>
<dbReference type="PANTHER" id="PTHR24214">
    <property type="entry name" value="PDZ AND LIM DOMAIN PROTEIN ZASP"/>
    <property type="match status" value="1"/>
</dbReference>
<dbReference type="GO" id="GO:0001725">
    <property type="term" value="C:stress fiber"/>
    <property type="evidence" value="ECO:0007669"/>
    <property type="project" value="TreeGrafter"/>
</dbReference>
<evidence type="ECO:0000259" key="25">
    <source>
        <dbReference type="PROSITE" id="PS50106"/>
    </source>
</evidence>
<keyword evidence="16" id="KW-0206">Cytoskeleton</keyword>
<dbReference type="PROSITE" id="PS50106">
    <property type="entry name" value="PDZ"/>
    <property type="match status" value="1"/>
</dbReference>
<name>A0A8C9UWJ0_SCLFO</name>
<comment type="function">
    <text evidence="21">Suppresses SRC activation by recognizing and binding to active SRC and facilitating PTPN13-mediated dephosphorylation of SRC 'Tyr-419' leading to its inactivation. Inactivated SRC dissociates from this protein allowing the initiation of a new SRC inactivation cycle. Involved in reorganization of the actin cytoskeleton. In nonmuscle cells, binds to ACTN1 (alpha-actinin-1), increases the affinity of ACTN1 to F-actin (filamentous actin), and promotes formation of actin stress fibers. Involved in regulation of the synaptic AMPA receptor transport in dendritic spines of hippocampal pyramidal neurons directing the receptors toward an insertion at the postsynaptic membrane. Links endosomal surface-internalized GRIA1-containing AMPA receptors to the alpha-actinin/actin cytoskeleton. Increases AMPA receptor-mediated excitatory postsynaptic currents in neurons.</text>
</comment>
<keyword evidence="15" id="KW-0472">Membrane</keyword>
<dbReference type="KEGG" id="sfm:108929650"/>
<evidence type="ECO:0000256" key="22">
    <source>
        <dbReference type="PROSITE-ProRule" id="PRU00125"/>
    </source>
</evidence>
<dbReference type="SUPFAM" id="SSF50156">
    <property type="entry name" value="PDZ domain-like"/>
    <property type="match status" value="1"/>
</dbReference>
<dbReference type="GO" id="GO:0046872">
    <property type="term" value="F:metal ion binding"/>
    <property type="evidence" value="ECO:0007669"/>
    <property type="project" value="UniProtKB-KW"/>
</dbReference>
<evidence type="ECO:0000256" key="15">
    <source>
        <dbReference type="ARBA" id="ARBA00023136"/>
    </source>
</evidence>
<dbReference type="OrthoDB" id="1293114at2759"/>
<dbReference type="InterPro" id="IPR050604">
    <property type="entry name" value="PDZ-LIM_domain"/>
</dbReference>
<dbReference type="GO" id="GO:0061061">
    <property type="term" value="P:muscle structure development"/>
    <property type="evidence" value="ECO:0007669"/>
    <property type="project" value="TreeGrafter"/>
</dbReference>
<dbReference type="Pfam" id="PF15936">
    <property type="entry name" value="DUF4749"/>
    <property type="match status" value="1"/>
</dbReference>
<evidence type="ECO:0000313" key="26">
    <source>
        <dbReference type="Ensembl" id="ENSSFOP00015000134.1"/>
    </source>
</evidence>
<evidence type="ECO:0000256" key="7">
    <source>
        <dbReference type="ARBA" id="ARBA00004556"/>
    </source>
</evidence>
<protein>
    <recommendedName>
        <fullName evidence="20">PDZ and LIM domain protein 4</fullName>
    </recommendedName>
</protein>
<dbReference type="InterPro" id="IPR001478">
    <property type="entry name" value="PDZ"/>
</dbReference>
<dbReference type="GO" id="GO:0048471">
    <property type="term" value="C:perinuclear region of cytoplasm"/>
    <property type="evidence" value="ECO:0007669"/>
    <property type="project" value="UniProtKB-SubCell"/>
</dbReference>
<dbReference type="InterPro" id="IPR036034">
    <property type="entry name" value="PDZ_sf"/>
</dbReference>
<dbReference type="GO" id="GO:0043197">
    <property type="term" value="C:dendritic spine"/>
    <property type="evidence" value="ECO:0007669"/>
    <property type="project" value="UniProtKB-SubCell"/>
</dbReference>
<reference evidence="26 27" key="1">
    <citation type="submission" date="2019-04" db="EMBL/GenBank/DDBJ databases">
        <authorList>
            <consortium name="Wellcome Sanger Institute Data Sharing"/>
        </authorList>
    </citation>
    <scope>NUCLEOTIDE SEQUENCE [LARGE SCALE GENOMIC DNA]</scope>
</reference>
<evidence type="ECO:0000256" key="6">
    <source>
        <dbReference type="ARBA" id="ARBA00004552"/>
    </source>
</evidence>
<evidence type="ECO:0000256" key="21">
    <source>
        <dbReference type="ARBA" id="ARBA00045474"/>
    </source>
</evidence>
<dbReference type="GO" id="GO:0003779">
    <property type="term" value="F:actin binding"/>
    <property type="evidence" value="ECO:0007669"/>
    <property type="project" value="TreeGrafter"/>
</dbReference>
<dbReference type="Gene3D" id="2.10.110.10">
    <property type="entry name" value="Cysteine Rich Protein"/>
    <property type="match status" value="1"/>
</dbReference>
<dbReference type="InterPro" id="IPR001781">
    <property type="entry name" value="Znf_LIM"/>
</dbReference>
<evidence type="ECO:0000256" key="2">
    <source>
        <dbReference type="ARBA" id="ARBA00004159"/>
    </source>
</evidence>
<evidence type="ECO:0000256" key="23">
    <source>
        <dbReference type="SAM" id="MobiDB-lite"/>
    </source>
</evidence>
<evidence type="ECO:0000256" key="14">
    <source>
        <dbReference type="ARBA" id="ARBA00023038"/>
    </source>
</evidence>
<keyword evidence="9" id="KW-0771">Synaptosome</keyword>
<evidence type="ECO:0000256" key="18">
    <source>
        <dbReference type="ARBA" id="ARBA00023273"/>
    </source>
</evidence>
<dbReference type="SMART" id="SM00228">
    <property type="entry name" value="PDZ"/>
    <property type="match status" value="1"/>
</dbReference>
<dbReference type="Ensembl" id="ENSSFOT00015000158.2">
    <property type="protein sequence ID" value="ENSSFOP00015000134.1"/>
    <property type="gene ID" value="ENSSFOG00015000157.2"/>
</dbReference>
<evidence type="ECO:0000256" key="13">
    <source>
        <dbReference type="ARBA" id="ARBA00023018"/>
    </source>
</evidence>
<dbReference type="Proteomes" id="UP000694397">
    <property type="component" value="Chromosome 13"/>
</dbReference>
<dbReference type="GO" id="GO:0005634">
    <property type="term" value="C:nucleus"/>
    <property type="evidence" value="ECO:0007669"/>
    <property type="project" value="UniProtKB-SubCell"/>
</dbReference>
<comment type="subcellular location">
    <subcellularLocation>
        <location evidence="6">Cell projection</location>
        <location evidence="6">Dendritic spine</location>
    </subcellularLocation>
    <subcellularLocation>
        <location evidence="5">Cell projection</location>
        <location evidence="5">Lamellipodium</location>
    </subcellularLocation>
    <subcellularLocation>
        <location evidence="3">Cytoplasm</location>
        <location evidence="3">Cytoskeleton</location>
    </subcellularLocation>
    <subcellularLocation>
        <location evidence="7">Cytoplasm</location>
        <location evidence="7">Perinuclear region</location>
    </subcellularLocation>
    <subcellularLocation>
        <location evidence="4">Early endosome membrane</location>
        <topology evidence="4">Peripheral membrane protein</topology>
        <orientation evidence="4">Cytoplasmic side</orientation>
    </subcellularLocation>
    <subcellularLocation>
        <location evidence="1">Nucleus</location>
    </subcellularLocation>
    <subcellularLocation>
        <location evidence="2">Recycling endosome membrane</location>
        <topology evidence="2">Peripheral membrane protein</topology>
        <orientation evidence="2">Cytoplasmic side</orientation>
    </subcellularLocation>
    <subcellularLocation>
        <location evidence="19">Synapse</location>
        <location evidence="19">Synaptosome</location>
    </subcellularLocation>
</comment>
<gene>
    <name evidence="26" type="primary">PDLIM4</name>
</gene>
<dbReference type="GO" id="GO:0030018">
    <property type="term" value="C:Z disc"/>
    <property type="evidence" value="ECO:0007669"/>
    <property type="project" value="TreeGrafter"/>
</dbReference>
<keyword evidence="12 22" id="KW-0862">Zinc</keyword>
<keyword evidence="10 22" id="KW-0479">Metal-binding</keyword>
<sequence>MTHMVTLEGPSPWGFRLVGGRDFSAPLTVSRVTSGSKAAHANLCPGDVILAINGDRTENMTHMEAQNRIKACSEHLALAISRSEKTICSPTVSEDEKTSQCKANMDCESKVFVPIGSGHHGKVAQPIQEMPVNNGSSKSPTQYNSPAGLYSNSRNGSLPKQMTNLSLGSTSPEPTTDRPGFNNGFHGESEVYRMLKDQEEPPAAPKQSGSFRYLQDMLEAEDGGLSPTDRPAAVKSVRSPIRSPVQHLGPKPSLQQLTQCTRCGNAIVGTIVKARDKLYHPDCFMCDDCGVNLKQRGYFFIEENLYCETHAKARVQPPEGYDVVAVYPNSKVELV</sequence>
<dbReference type="Gene3D" id="2.30.42.10">
    <property type="match status" value="1"/>
</dbReference>
<dbReference type="SUPFAM" id="SSF57716">
    <property type="entry name" value="Glucocorticoid receptor-like (DNA-binding domain)"/>
    <property type="match status" value="2"/>
</dbReference>
<reference evidence="26" key="3">
    <citation type="submission" date="2025-09" db="UniProtKB">
        <authorList>
            <consortium name="Ensembl"/>
        </authorList>
    </citation>
    <scope>IDENTIFICATION</scope>
</reference>
<evidence type="ECO:0000256" key="3">
    <source>
        <dbReference type="ARBA" id="ARBA00004245"/>
    </source>
</evidence>
<evidence type="ECO:0000256" key="20">
    <source>
        <dbReference type="ARBA" id="ARBA00039369"/>
    </source>
</evidence>
<dbReference type="GO" id="GO:0031941">
    <property type="term" value="C:filamentous actin"/>
    <property type="evidence" value="ECO:0007669"/>
    <property type="project" value="TreeGrafter"/>
</dbReference>
<dbReference type="PROSITE" id="PS50023">
    <property type="entry name" value="LIM_DOMAIN_2"/>
    <property type="match status" value="1"/>
</dbReference>
<dbReference type="GO" id="GO:0030036">
    <property type="term" value="P:actin cytoskeleton organization"/>
    <property type="evidence" value="ECO:0007669"/>
    <property type="project" value="TreeGrafter"/>
</dbReference>
<dbReference type="GO" id="GO:0007507">
    <property type="term" value="P:heart development"/>
    <property type="evidence" value="ECO:0007669"/>
    <property type="project" value="TreeGrafter"/>
</dbReference>
<evidence type="ECO:0000256" key="8">
    <source>
        <dbReference type="ARBA" id="ARBA00022490"/>
    </source>
</evidence>
<feature type="domain" description="PDZ" evidence="25">
    <location>
        <begin position="1"/>
        <end position="84"/>
    </location>
</feature>
<feature type="region of interest" description="Disordered" evidence="23">
    <location>
        <begin position="129"/>
        <end position="186"/>
    </location>
</feature>
<evidence type="ECO:0000256" key="19">
    <source>
        <dbReference type="ARBA" id="ARBA00034102"/>
    </source>
</evidence>
<keyword evidence="18" id="KW-0966">Cell projection</keyword>
<dbReference type="FunFam" id="2.30.42.10:FF:000055">
    <property type="entry name" value="PDZ and LIM domain protein 3"/>
    <property type="match status" value="1"/>
</dbReference>
<accession>A0A8C9UWJ0</accession>
<dbReference type="CDD" id="cd06753">
    <property type="entry name" value="PDZ_PDLIM-like"/>
    <property type="match status" value="1"/>
</dbReference>
<dbReference type="GeneTree" id="ENSGT00940000159536"/>
<evidence type="ECO:0000256" key="9">
    <source>
        <dbReference type="ARBA" id="ARBA00022599"/>
    </source>
</evidence>
<dbReference type="InterPro" id="IPR031847">
    <property type="entry name" value="PDLI1-4/Zasp-like_mid"/>
</dbReference>
<dbReference type="FunFam" id="2.10.110.10:FF:000026">
    <property type="entry name" value="PDZ and LIM domain protein 3"/>
    <property type="match status" value="1"/>
</dbReference>
<evidence type="ECO:0000313" key="27">
    <source>
        <dbReference type="Proteomes" id="UP000694397"/>
    </source>
</evidence>
<evidence type="ECO:0000256" key="4">
    <source>
        <dbReference type="ARBA" id="ARBA00004469"/>
    </source>
</evidence>
<evidence type="ECO:0000256" key="12">
    <source>
        <dbReference type="ARBA" id="ARBA00022833"/>
    </source>
</evidence>
<keyword evidence="14 22" id="KW-0440">LIM domain</keyword>
<evidence type="ECO:0000256" key="17">
    <source>
        <dbReference type="ARBA" id="ARBA00023242"/>
    </source>
</evidence>
<dbReference type="GO" id="GO:0051371">
    <property type="term" value="F:muscle alpha-actinin binding"/>
    <property type="evidence" value="ECO:0007669"/>
    <property type="project" value="TreeGrafter"/>
</dbReference>
<evidence type="ECO:0000256" key="5">
    <source>
        <dbReference type="ARBA" id="ARBA00004510"/>
    </source>
</evidence>
<evidence type="ECO:0000256" key="10">
    <source>
        <dbReference type="ARBA" id="ARBA00022723"/>
    </source>
</evidence>
<proteinExistence type="predicted"/>
<reference evidence="26" key="2">
    <citation type="submission" date="2025-08" db="UniProtKB">
        <authorList>
            <consortium name="Ensembl"/>
        </authorList>
    </citation>
    <scope>IDENTIFICATION</scope>
</reference>
<keyword evidence="17" id="KW-0539">Nucleus</keyword>
<keyword evidence="11" id="KW-0967">Endosome</keyword>
<evidence type="ECO:0000256" key="11">
    <source>
        <dbReference type="ARBA" id="ARBA00022753"/>
    </source>
</evidence>
<feature type="compositionally biased region" description="Polar residues" evidence="23">
    <location>
        <begin position="131"/>
        <end position="174"/>
    </location>
</feature>
<dbReference type="Pfam" id="PF00412">
    <property type="entry name" value="LIM"/>
    <property type="match status" value="1"/>
</dbReference>
<keyword evidence="8" id="KW-0963">Cytoplasm</keyword>
<dbReference type="PANTHER" id="PTHR24214:SF6">
    <property type="entry name" value="PDZ AND LIM DOMAIN PROTEIN 4"/>
    <property type="match status" value="1"/>
</dbReference>